<dbReference type="EMBL" id="JABWDY010041995">
    <property type="protein sequence ID" value="KAF5176982.1"/>
    <property type="molecule type" value="Genomic_DNA"/>
</dbReference>
<accession>A0A7J6UXR5</accession>
<evidence type="ECO:0000313" key="2">
    <source>
        <dbReference type="Proteomes" id="UP000554482"/>
    </source>
</evidence>
<evidence type="ECO:0000313" key="1">
    <source>
        <dbReference type="EMBL" id="KAF5176982.1"/>
    </source>
</evidence>
<dbReference type="AlphaFoldDB" id="A0A7J6UXR5"/>
<feature type="non-terminal residue" evidence="1">
    <location>
        <position position="73"/>
    </location>
</feature>
<keyword evidence="2" id="KW-1185">Reference proteome</keyword>
<name>A0A7J6UXR5_THATH</name>
<dbReference type="OrthoDB" id="1935089at2759"/>
<gene>
    <name evidence="1" type="ORF">FRX31_033432</name>
</gene>
<reference evidence="1 2" key="1">
    <citation type="submission" date="2020-06" db="EMBL/GenBank/DDBJ databases">
        <title>Transcriptomic and genomic resources for Thalictrum thalictroides and T. hernandezii: Facilitating candidate gene discovery in an emerging model plant lineage.</title>
        <authorList>
            <person name="Arias T."/>
            <person name="Riano-Pachon D.M."/>
            <person name="Di Stilio V.S."/>
        </authorList>
    </citation>
    <scope>NUCLEOTIDE SEQUENCE [LARGE SCALE GENOMIC DNA]</scope>
    <source>
        <strain evidence="2">cv. WT478/WT964</strain>
        <tissue evidence="1">Leaves</tissue>
    </source>
</reference>
<protein>
    <submittedName>
        <fullName evidence="1">Uncharacterized protein</fullName>
    </submittedName>
</protein>
<dbReference type="Proteomes" id="UP000554482">
    <property type="component" value="Unassembled WGS sequence"/>
</dbReference>
<comment type="caution">
    <text evidence="1">The sequence shown here is derived from an EMBL/GenBank/DDBJ whole genome shotgun (WGS) entry which is preliminary data.</text>
</comment>
<sequence>MTHNQEDQIEKLLEQDDMIWRQKARLKWDHLGERCTGYFFLLNKIRQSKATIKEMKGDNGETIRDPKQIGDFI</sequence>
<proteinExistence type="predicted"/>
<organism evidence="1 2">
    <name type="scientific">Thalictrum thalictroides</name>
    <name type="common">Rue-anemone</name>
    <name type="synonym">Anemone thalictroides</name>
    <dbReference type="NCBI Taxonomy" id="46969"/>
    <lineage>
        <taxon>Eukaryota</taxon>
        <taxon>Viridiplantae</taxon>
        <taxon>Streptophyta</taxon>
        <taxon>Embryophyta</taxon>
        <taxon>Tracheophyta</taxon>
        <taxon>Spermatophyta</taxon>
        <taxon>Magnoliopsida</taxon>
        <taxon>Ranunculales</taxon>
        <taxon>Ranunculaceae</taxon>
        <taxon>Thalictroideae</taxon>
        <taxon>Thalictrum</taxon>
    </lineage>
</organism>